<accession>A0ACB8UNP4</accession>
<name>A0ACB8UNP4_9EURO</name>
<evidence type="ECO:0000313" key="1">
    <source>
        <dbReference type="EMBL" id="KAI2381910.1"/>
    </source>
</evidence>
<comment type="caution">
    <text evidence="1">The sequence shown here is derived from an EMBL/GenBank/DDBJ whole genome shotgun (WGS) entry which is preliminary data.</text>
</comment>
<proteinExistence type="predicted"/>
<sequence length="163" mass="17615">MAATAAATPPFRLRVALAAPRPAIPAGQSCELEATVHNDDDAVLTVLAWNNPLDPSAGLLGVFEVRDRDSGQDIPTAIIQMSRMLPPLPDHLVEIRPGESTVARVVLDAITLPPNRTYSVVAKGRWQSVWRLPKDEVVAKHLSDQETILVGDFLSNPIEVSQA</sequence>
<dbReference type="EMBL" id="JALBCA010000159">
    <property type="protein sequence ID" value="KAI2381910.1"/>
    <property type="molecule type" value="Genomic_DNA"/>
</dbReference>
<organism evidence="1">
    <name type="scientific">Ophidiomyces ophidiicola</name>
    <dbReference type="NCBI Taxonomy" id="1387563"/>
    <lineage>
        <taxon>Eukaryota</taxon>
        <taxon>Fungi</taxon>
        <taxon>Dikarya</taxon>
        <taxon>Ascomycota</taxon>
        <taxon>Pezizomycotina</taxon>
        <taxon>Eurotiomycetes</taxon>
        <taxon>Eurotiomycetidae</taxon>
        <taxon>Onygenales</taxon>
        <taxon>Onygenaceae</taxon>
        <taxon>Ophidiomyces</taxon>
    </lineage>
</organism>
<protein>
    <submittedName>
        <fullName evidence="1">Uncharacterized protein</fullName>
    </submittedName>
</protein>
<gene>
    <name evidence="1" type="ORF">LOY88_006492</name>
</gene>
<reference evidence="1" key="1">
    <citation type="journal article" date="2022" name="bioRxiv">
        <title>Population genetic analysis of Ophidiomyces ophidiicola, the causative agent of snake fungal disease, indicates recent introductions to the USA.</title>
        <authorList>
            <person name="Ladner J.T."/>
            <person name="Palmer J.M."/>
            <person name="Ettinger C.L."/>
            <person name="Stajich J.E."/>
            <person name="Farrell T.M."/>
            <person name="Glorioso B.M."/>
            <person name="Lawson B."/>
            <person name="Price S.J."/>
            <person name="Stengle A.G."/>
            <person name="Grear D.A."/>
            <person name="Lorch J.M."/>
        </authorList>
    </citation>
    <scope>NUCLEOTIDE SEQUENCE</scope>
    <source>
        <strain evidence="1">NWHC 24266-5</strain>
    </source>
</reference>